<organism evidence="5 6">
    <name type="scientific">Allonocardiopsis opalescens</name>
    <dbReference type="NCBI Taxonomy" id="1144618"/>
    <lineage>
        <taxon>Bacteria</taxon>
        <taxon>Bacillati</taxon>
        <taxon>Actinomycetota</taxon>
        <taxon>Actinomycetes</taxon>
        <taxon>Streptosporangiales</taxon>
        <taxon>Allonocardiopsis</taxon>
    </lineage>
</organism>
<evidence type="ECO:0000256" key="2">
    <source>
        <dbReference type="SAM" id="SignalP"/>
    </source>
</evidence>
<dbReference type="RefSeq" id="WP_170140839.1">
    <property type="nucleotide sequence ID" value="NZ_PVZC01000001.1"/>
</dbReference>
<dbReference type="InterPro" id="IPR005084">
    <property type="entry name" value="CBM6"/>
</dbReference>
<dbReference type="InterPro" id="IPR008979">
    <property type="entry name" value="Galactose-bd-like_sf"/>
</dbReference>
<dbReference type="InterPro" id="IPR012938">
    <property type="entry name" value="Glc/Sorbosone_DH"/>
</dbReference>
<dbReference type="Gene3D" id="2.120.10.30">
    <property type="entry name" value="TolB, C-terminal domain"/>
    <property type="match status" value="1"/>
</dbReference>
<dbReference type="CDD" id="cd04084">
    <property type="entry name" value="CBM6_xylanase-like"/>
    <property type="match status" value="1"/>
</dbReference>
<dbReference type="Gene3D" id="2.60.120.200">
    <property type="match status" value="1"/>
</dbReference>
<dbReference type="Gene3D" id="2.60.120.260">
    <property type="entry name" value="Galactose-binding domain-like"/>
    <property type="match status" value="1"/>
</dbReference>
<dbReference type="InterPro" id="IPR006584">
    <property type="entry name" value="Cellulose-bd_IV"/>
</dbReference>
<dbReference type="InterPro" id="IPR029010">
    <property type="entry name" value="ThuA-like"/>
</dbReference>
<keyword evidence="6" id="KW-1185">Reference proteome</keyword>
<dbReference type="Gene3D" id="2.60.40.10">
    <property type="entry name" value="Immunoglobulins"/>
    <property type="match status" value="2"/>
</dbReference>
<dbReference type="Proteomes" id="UP000237846">
    <property type="component" value="Unassembled WGS sequence"/>
</dbReference>
<dbReference type="SUPFAM" id="SSF49899">
    <property type="entry name" value="Concanavalin A-like lectins/glucanases"/>
    <property type="match status" value="1"/>
</dbReference>
<evidence type="ECO:0000259" key="4">
    <source>
        <dbReference type="PROSITE" id="PS51175"/>
    </source>
</evidence>
<dbReference type="SUPFAM" id="SSF49785">
    <property type="entry name" value="Galactose-binding domain-like"/>
    <property type="match status" value="1"/>
</dbReference>
<dbReference type="InterPro" id="IPR000601">
    <property type="entry name" value="PKD_dom"/>
</dbReference>
<evidence type="ECO:0000256" key="1">
    <source>
        <dbReference type="ARBA" id="ARBA00022729"/>
    </source>
</evidence>
<dbReference type="Pfam" id="PF03422">
    <property type="entry name" value="CBM_6"/>
    <property type="match status" value="1"/>
</dbReference>
<name>A0A2T0QCS4_9ACTN</name>
<dbReference type="InterPro" id="IPR035986">
    <property type="entry name" value="PKD_dom_sf"/>
</dbReference>
<dbReference type="SUPFAM" id="SSF50952">
    <property type="entry name" value="Soluble quinoprotein glucose dehydrogenase"/>
    <property type="match status" value="1"/>
</dbReference>
<dbReference type="SUPFAM" id="SSF49299">
    <property type="entry name" value="PKD domain"/>
    <property type="match status" value="1"/>
</dbReference>
<dbReference type="Pfam" id="PF07995">
    <property type="entry name" value="GSDH"/>
    <property type="match status" value="1"/>
</dbReference>
<dbReference type="InterPro" id="IPR013783">
    <property type="entry name" value="Ig-like_fold"/>
</dbReference>
<dbReference type="Pfam" id="PF17957">
    <property type="entry name" value="Big_7"/>
    <property type="match status" value="1"/>
</dbReference>
<dbReference type="PANTHER" id="PTHR40469">
    <property type="entry name" value="SECRETED GLYCOSYL HYDROLASE"/>
    <property type="match status" value="1"/>
</dbReference>
<dbReference type="PROSITE" id="PS50093">
    <property type="entry name" value="PKD"/>
    <property type="match status" value="1"/>
</dbReference>
<dbReference type="CDD" id="cd00146">
    <property type="entry name" value="PKD"/>
    <property type="match status" value="1"/>
</dbReference>
<dbReference type="FunFam" id="2.60.40.10:FF:000270">
    <property type="entry name" value="Cell surface protein"/>
    <property type="match status" value="1"/>
</dbReference>
<dbReference type="InterPro" id="IPR029062">
    <property type="entry name" value="Class_I_gatase-like"/>
</dbReference>
<evidence type="ECO:0000313" key="6">
    <source>
        <dbReference type="Proteomes" id="UP000237846"/>
    </source>
</evidence>
<evidence type="ECO:0000259" key="3">
    <source>
        <dbReference type="PROSITE" id="PS50093"/>
    </source>
</evidence>
<dbReference type="EMBL" id="PVZC01000001">
    <property type="protein sequence ID" value="PRY01719.1"/>
    <property type="molecule type" value="Genomic_DNA"/>
</dbReference>
<dbReference type="GO" id="GO:0030246">
    <property type="term" value="F:carbohydrate binding"/>
    <property type="evidence" value="ECO:0007669"/>
    <property type="project" value="InterPro"/>
</dbReference>
<dbReference type="PANTHER" id="PTHR40469:SF2">
    <property type="entry name" value="GALACTOSE-BINDING DOMAIN-LIKE SUPERFAMILY PROTEIN"/>
    <property type="match status" value="1"/>
</dbReference>
<gene>
    <name evidence="5" type="ORF">CLV72_101303</name>
</gene>
<dbReference type="Pfam" id="PF06283">
    <property type="entry name" value="ThuA"/>
    <property type="match status" value="1"/>
</dbReference>
<feature type="signal peptide" evidence="2">
    <location>
        <begin position="1"/>
        <end position="40"/>
    </location>
</feature>
<keyword evidence="1 2" id="KW-0732">Signal</keyword>
<proteinExistence type="predicted"/>
<accession>A0A2T0QCS4</accession>
<dbReference type="SUPFAM" id="SSF52317">
    <property type="entry name" value="Class I glutamine amidotransferase-like"/>
    <property type="match status" value="1"/>
</dbReference>
<evidence type="ECO:0000313" key="5">
    <source>
        <dbReference type="EMBL" id="PRY01719.1"/>
    </source>
</evidence>
<dbReference type="InterPro" id="IPR022409">
    <property type="entry name" value="PKD/Chitinase_dom"/>
</dbReference>
<feature type="chain" id="PRO_5015547619" evidence="2">
    <location>
        <begin position="41"/>
        <end position="1440"/>
    </location>
</feature>
<dbReference type="PROSITE" id="PS51175">
    <property type="entry name" value="CBM6"/>
    <property type="match status" value="1"/>
</dbReference>
<feature type="domain" description="PKD" evidence="3">
    <location>
        <begin position="735"/>
        <end position="817"/>
    </location>
</feature>
<dbReference type="Pfam" id="PF18911">
    <property type="entry name" value="PKD_4"/>
    <property type="match status" value="1"/>
</dbReference>
<sequence length="1440" mass="153267">MPASRVRPTRPRRSAPLRRLGALLISLLMMTAFTAVPANAEPADPEFSALLFTKTSGYRHDSIPAGVALFEQLAEEHNFEVQHTEDAAVFNDEDLAGYDVVIMFQTSGMVWDTEEQRQAIQTYVENGGGIAAVHNATDMGIENEFPWWDDLVNAGAHMPSHSPGVLPGTALVPDNAHPSTAGLPEVWERSEEWYNFDFNMRGDVHVLVTADETTYNPGPDAMGHDHPISWCREVGEARVWATSMGHPTAAYAEPLFAEHLLGGVRSAAGVVPADCGGTVWDNYEKVTLDDDTYDPVQLDVADDGRVFYIQRQGQLRVFDPTTNLSSEVGTVDVYTGGEDGLVGLALDPHFLHNGWVYLYYAPASEDDANPENWFSRVSRFTVTDGEMDPESESVLMEIPATRVTAEPGHTGGGLAFGPEGDLYIGVGDDTNPFASDGYSPIDEREGREPWDAQRTSANTADLRGKLLRITPTADGGYTVPEDNLFNGGAYDELFPGGTYDPELALPEIYAMGFRNPFRFDVDPETGTVLMADYGPDARTTNPDRGPEGLVEWEAIQEPGNYGWPYCHGPNIPYNDFDFATGTSGEPFDCANPVNESPNNTGLTQLPPSVAPGFHYGYGESEEWPELGTGGAAPMAGPVYRYDPEVESGRQFPEYFDGQAFLYEWSRHYIKEISLDDEFNVRDITGFVPEMPFNYPMDMEFGPDGALYLLEWGAGFGTGGESGLYRIDYTGGEQYPVARASAEPDSGGVPLEVQFSSEGTAHPDPGETLTLSWAFGDGATSTEANPAHTYTEAGNYTAHLTATDSAGRTSTANVPISVGNTEPEVVFDLPPDGGFFAFGDTVPTEVTVTDAEDGSTADGTIDCSGVTIVSELGHDAHGHETGQYTGCSAGVETLADDGHGADANLFYILSAEYTDSGGADGAVDPLTGQATVLLQPKLKQAEYFTDSEGIATADTNDPAGGGRHISGITGGEWVSYSPVNLTGIDQAVFRVASGAGGGQIELRANGVDGELLGTAEVPSTGGWDAWRDVSVDLSEATQETIDLYLVFRGAEGDSFHLNFVEFVGQGVADDTRPHVSLTSPEPGAVFESGETVAVAAEASDALNGITSVEFYAGDTLIGEDTEAPYEVAWEAPDGRHTLEAHATSGSGAEAHSRGVDIQVGSNEVRAPWTTFSNTDASFEQYGDSNWVIDSGGGNMWQGVDEYGAIYQPGAVGEEFTATVRVDSQTVSNARAKGGILVRNDATAPGASGGYVAMTLTASEGPELLWDADGNGQLDNSIFAGVSTEHPTWLRLERSGSVYTGSYSTDGETFTEVGQVTVESAAAAQDIGMAVTAHSATATSRVEFADFTLEQPVSYASAAAQVAAFAEEGLVTRSQERRMLTQLETAERLSGDAATADAAGDALDRFAEVAEEVSDPDARAALLATAEALRALGSPEEPAGGD</sequence>
<reference evidence="5 6" key="1">
    <citation type="submission" date="2018-03" db="EMBL/GenBank/DDBJ databases">
        <title>Genomic Encyclopedia of Archaeal and Bacterial Type Strains, Phase II (KMG-II): from individual species to whole genera.</title>
        <authorList>
            <person name="Goeker M."/>
        </authorList>
    </citation>
    <scope>NUCLEOTIDE SEQUENCE [LARGE SCALE GENOMIC DNA]</scope>
    <source>
        <strain evidence="5 6">DSM 45601</strain>
    </source>
</reference>
<dbReference type="GO" id="GO:0005975">
    <property type="term" value="P:carbohydrate metabolic process"/>
    <property type="evidence" value="ECO:0007669"/>
    <property type="project" value="UniProtKB-ARBA"/>
</dbReference>
<dbReference type="Gene3D" id="3.40.50.880">
    <property type="match status" value="1"/>
</dbReference>
<dbReference type="SMART" id="SM00606">
    <property type="entry name" value="CBD_IV"/>
    <property type="match status" value="1"/>
</dbReference>
<dbReference type="SMART" id="SM00089">
    <property type="entry name" value="PKD"/>
    <property type="match status" value="1"/>
</dbReference>
<protein>
    <submittedName>
        <fullName evidence="5">Glucose/arabinose dehydrogenase</fullName>
    </submittedName>
</protein>
<dbReference type="InterPro" id="IPR013320">
    <property type="entry name" value="ConA-like_dom_sf"/>
</dbReference>
<dbReference type="InterPro" id="IPR011041">
    <property type="entry name" value="Quinoprot_gluc/sorb_DH_b-prop"/>
</dbReference>
<dbReference type="InterPro" id="IPR011042">
    <property type="entry name" value="6-blade_b-propeller_TolB-like"/>
</dbReference>
<feature type="domain" description="CBM6" evidence="4">
    <location>
        <begin position="935"/>
        <end position="1062"/>
    </location>
</feature>
<comment type="caution">
    <text evidence="5">The sequence shown here is derived from an EMBL/GenBank/DDBJ whole genome shotgun (WGS) entry which is preliminary data.</text>
</comment>